<proteinExistence type="predicted"/>
<dbReference type="PANTHER" id="PTHR39560">
    <property type="entry name" value="PROTEIN ADENYLYLTRANSFERASE FIC-RELATED"/>
    <property type="match status" value="1"/>
</dbReference>
<name>A0ABT2U6B9_9FIRM</name>
<comment type="catalytic activity">
    <reaction evidence="7">
        <text>L-tyrosyl-[protein] + ATP = O-(5'-adenylyl)-L-tyrosyl-[protein] + diphosphate</text>
        <dbReference type="Rhea" id="RHEA:54288"/>
        <dbReference type="Rhea" id="RHEA-COMP:10136"/>
        <dbReference type="Rhea" id="RHEA-COMP:13846"/>
        <dbReference type="ChEBI" id="CHEBI:30616"/>
        <dbReference type="ChEBI" id="CHEBI:33019"/>
        <dbReference type="ChEBI" id="CHEBI:46858"/>
        <dbReference type="ChEBI" id="CHEBI:83624"/>
        <dbReference type="EC" id="2.7.7.108"/>
    </reaction>
</comment>
<dbReference type="EMBL" id="JAOQJE010000016">
    <property type="protein sequence ID" value="MCU6790156.1"/>
    <property type="molecule type" value="Genomic_DNA"/>
</dbReference>
<evidence type="ECO:0000313" key="10">
    <source>
        <dbReference type="Proteomes" id="UP001652397"/>
    </source>
</evidence>
<dbReference type="PANTHER" id="PTHR39560:SF1">
    <property type="entry name" value="PROTEIN ADENYLYLTRANSFERASE FIC-RELATED"/>
    <property type="match status" value="1"/>
</dbReference>
<dbReference type="EC" id="2.7.7.108" evidence="5"/>
<keyword evidence="10" id="KW-1185">Reference proteome</keyword>
<dbReference type="PROSITE" id="PS51459">
    <property type="entry name" value="FIDO"/>
    <property type="match status" value="1"/>
</dbReference>
<organism evidence="9 10">
    <name type="scientific">Agathobaculum ammoniilyticum</name>
    <dbReference type="NCBI Taxonomy" id="2981778"/>
    <lineage>
        <taxon>Bacteria</taxon>
        <taxon>Bacillati</taxon>
        <taxon>Bacillota</taxon>
        <taxon>Clostridia</taxon>
        <taxon>Eubacteriales</taxon>
        <taxon>Butyricicoccaceae</taxon>
        <taxon>Agathobaculum</taxon>
    </lineage>
</organism>
<comment type="catalytic activity">
    <reaction evidence="6">
        <text>L-threonyl-[protein] + ATP = 3-O-(5'-adenylyl)-L-threonyl-[protein] + diphosphate</text>
        <dbReference type="Rhea" id="RHEA:54292"/>
        <dbReference type="Rhea" id="RHEA-COMP:11060"/>
        <dbReference type="Rhea" id="RHEA-COMP:13847"/>
        <dbReference type="ChEBI" id="CHEBI:30013"/>
        <dbReference type="ChEBI" id="CHEBI:30616"/>
        <dbReference type="ChEBI" id="CHEBI:33019"/>
        <dbReference type="ChEBI" id="CHEBI:138113"/>
        <dbReference type="EC" id="2.7.7.108"/>
    </reaction>
</comment>
<keyword evidence="3" id="KW-0547">Nucleotide-binding</keyword>
<evidence type="ECO:0000256" key="1">
    <source>
        <dbReference type="ARBA" id="ARBA00022679"/>
    </source>
</evidence>
<evidence type="ECO:0000256" key="7">
    <source>
        <dbReference type="ARBA" id="ARBA00048696"/>
    </source>
</evidence>
<keyword evidence="1" id="KW-0808">Transferase</keyword>
<evidence type="ECO:0000256" key="2">
    <source>
        <dbReference type="ARBA" id="ARBA00022695"/>
    </source>
</evidence>
<evidence type="ECO:0000256" key="5">
    <source>
        <dbReference type="ARBA" id="ARBA00034531"/>
    </source>
</evidence>
<comment type="caution">
    <text evidence="9">The sequence shown here is derived from an EMBL/GenBank/DDBJ whole genome shotgun (WGS) entry which is preliminary data.</text>
</comment>
<reference evidence="9 10" key="1">
    <citation type="journal article" date="2021" name="ISME Commun">
        <title>Automated analysis of genomic sequences facilitates high-throughput and comprehensive description of bacteria.</title>
        <authorList>
            <person name="Hitch T.C.A."/>
        </authorList>
    </citation>
    <scope>NUCLEOTIDE SEQUENCE [LARGE SCALE GENOMIC DNA]</scope>
    <source>
        <strain evidence="9 10">Sanger_34</strain>
    </source>
</reference>
<dbReference type="SUPFAM" id="SSF140931">
    <property type="entry name" value="Fic-like"/>
    <property type="match status" value="1"/>
</dbReference>
<feature type="domain" description="Fido" evidence="8">
    <location>
        <begin position="55"/>
        <end position="195"/>
    </location>
</feature>
<keyword evidence="4" id="KW-0067">ATP-binding</keyword>
<keyword evidence="2" id="KW-0548">Nucleotidyltransferase</keyword>
<dbReference type="InterPro" id="IPR036597">
    <property type="entry name" value="Fido-like_dom_sf"/>
</dbReference>
<dbReference type="Proteomes" id="UP001652397">
    <property type="component" value="Unassembled WGS sequence"/>
</dbReference>
<protein>
    <recommendedName>
        <fullName evidence="5">protein adenylyltransferase</fullName>
        <ecNumber evidence="5">2.7.7.108</ecNumber>
    </recommendedName>
</protein>
<dbReference type="Pfam" id="PF02661">
    <property type="entry name" value="Fic"/>
    <property type="match status" value="1"/>
</dbReference>
<gene>
    <name evidence="9" type="ORF">OCV66_13815</name>
</gene>
<evidence type="ECO:0000313" key="9">
    <source>
        <dbReference type="EMBL" id="MCU6790156.1"/>
    </source>
</evidence>
<evidence type="ECO:0000256" key="4">
    <source>
        <dbReference type="ARBA" id="ARBA00022840"/>
    </source>
</evidence>
<accession>A0ABT2U6B9</accession>
<dbReference type="Gene3D" id="1.10.3290.10">
    <property type="entry name" value="Fido-like domain"/>
    <property type="match status" value="1"/>
</dbReference>
<dbReference type="InterPro" id="IPR003812">
    <property type="entry name" value="Fido"/>
</dbReference>
<evidence type="ECO:0000256" key="3">
    <source>
        <dbReference type="ARBA" id="ARBA00022741"/>
    </source>
</evidence>
<evidence type="ECO:0000256" key="6">
    <source>
        <dbReference type="ARBA" id="ARBA00047939"/>
    </source>
</evidence>
<sequence>MAYSVTPSAEDCYPGTSVLINKLGITDQKRLNENETLITSVKMLQIEMQPITAEPDFSYLKHLHHLLFDEIYSWAGQVRHINISKLRTAFYPANQIEETAYAIFERLQKCHYFSNLPRNELVCELSDLYDSINYLHPFREGNGRVQRLYFRKLAQWLGHNLNFAAVESERLMIATIHASAGVMDDLRQIFDEILV</sequence>
<dbReference type="RefSeq" id="WP_147574526.1">
    <property type="nucleotide sequence ID" value="NZ_JAOQJE010000016.1"/>
</dbReference>
<evidence type="ECO:0000259" key="8">
    <source>
        <dbReference type="PROSITE" id="PS51459"/>
    </source>
</evidence>